<evidence type="ECO:0000259" key="3">
    <source>
        <dbReference type="Pfam" id="PF25876"/>
    </source>
</evidence>
<evidence type="ECO:0000256" key="1">
    <source>
        <dbReference type="ARBA" id="ARBA00009477"/>
    </source>
</evidence>
<organism evidence="5 6">
    <name type="scientific">Candidatus Paraluminiphilus aquimaris</name>
    <dbReference type="NCBI Taxonomy" id="2518994"/>
    <lineage>
        <taxon>Bacteria</taxon>
        <taxon>Pseudomonadati</taxon>
        <taxon>Pseudomonadota</taxon>
        <taxon>Gammaproteobacteria</taxon>
        <taxon>Cellvibrionales</taxon>
        <taxon>Halieaceae</taxon>
        <taxon>Candidatus Paraluminiphilus</taxon>
    </lineage>
</organism>
<dbReference type="InterPro" id="IPR058625">
    <property type="entry name" value="MdtA-like_BSH"/>
</dbReference>
<dbReference type="InterPro" id="IPR006143">
    <property type="entry name" value="RND_pump_MFP"/>
</dbReference>
<dbReference type="RefSeq" id="WP_279240995.1">
    <property type="nucleotide sequence ID" value="NZ_CP036501.1"/>
</dbReference>
<reference evidence="5 6" key="1">
    <citation type="submission" date="2019-02" db="EMBL/GenBank/DDBJ databases">
        <title>Halieaceae_genomes.</title>
        <authorList>
            <person name="Li S.-H."/>
        </authorList>
    </citation>
    <scope>NUCLEOTIDE SEQUENCE [LARGE SCALE GENOMIC DNA]</scope>
    <source>
        <strain evidence="5 6">JH123</strain>
    </source>
</reference>
<accession>A0ABY6Q7A6</accession>
<dbReference type="SUPFAM" id="SSF111369">
    <property type="entry name" value="HlyD-like secretion proteins"/>
    <property type="match status" value="1"/>
</dbReference>
<dbReference type="EMBL" id="CP036501">
    <property type="protein sequence ID" value="UZP74542.1"/>
    <property type="molecule type" value="Genomic_DNA"/>
</dbReference>
<feature type="domain" description="Multidrug resistance protein MdtA-like alpha-helical hairpin" evidence="3">
    <location>
        <begin position="119"/>
        <end position="186"/>
    </location>
</feature>
<dbReference type="Gene3D" id="2.40.50.100">
    <property type="match status" value="1"/>
</dbReference>
<dbReference type="NCBIfam" id="TIGR01730">
    <property type="entry name" value="RND_mfp"/>
    <property type="match status" value="1"/>
</dbReference>
<dbReference type="Gene3D" id="2.40.420.20">
    <property type="match status" value="1"/>
</dbReference>
<dbReference type="Pfam" id="PF25876">
    <property type="entry name" value="HH_MFP_RND"/>
    <property type="match status" value="1"/>
</dbReference>
<keyword evidence="6" id="KW-1185">Reference proteome</keyword>
<sequence length="388" mass="42124">MNQSPTPRSLRLKKLIAPLIVLVIASGIYLGLINTTAELDTTVKEPVPVAVRAITVEPETVNLKVYSEGNVQPRSQTNLLAQVAGEVIYVADTMLSGGQFQLGDTLLKLDPRDYEIARDRAQASLSRSQAELNFARLEAGRVRALYGDELASVADLQGAERLLAVAEASAMEATAALERANIDLERTLIRAPFNGRVRNESVDVGQFLQKGASIATVYDTERLEVKLPLADAQLAYLAPQYANVGSAGENPAQVTLTANFAGAEQTWEATLTRTEGDISTRSRFLHVIAEVSETTSDRGVQLPLGLFVDATISGRDAEGLVRIPRTALRADDTVMVIDENDQLHFRHVQIFQLTADEVLLSDGLEKGEHVNISPLQFVVEGMPVQVIN</sequence>
<dbReference type="Proteomes" id="UP001317963">
    <property type="component" value="Chromosome"/>
</dbReference>
<feature type="domain" description="Multidrug resistance protein MdtA-like barrel-sandwich hybrid" evidence="4">
    <location>
        <begin position="79"/>
        <end position="217"/>
    </location>
</feature>
<dbReference type="Gene3D" id="1.10.287.470">
    <property type="entry name" value="Helix hairpin bin"/>
    <property type="match status" value="1"/>
</dbReference>
<feature type="transmembrane region" description="Helical" evidence="2">
    <location>
        <begin position="12"/>
        <end position="32"/>
    </location>
</feature>
<evidence type="ECO:0000313" key="6">
    <source>
        <dbReference type="Proteomes" id="UP001317963"/>
    </source>
</evidence>
<evidence type="ECO:0000313" key="5">
    <source>
        <dbReference type="EMBL" id="UZP74542.1"/>
    </source>
</evidence>
<evidence type="ECO:0000259" key="4">
    <source>
        <dbReference type="Pfam" id="PF25917"/>
    </source>
</evidence>
<dbReference type="Pfam" id="PF25917">
    <property type="entry name" value="BSH_RND"/>
    <property type="match status" value="1"/>
</dbReference>
<dbReference type="PANTHER" id="PTHR30469">
    <property type="entry name" value="MULTIDRUG RESISTANCE PROTEIN MDTA"/>
    <property type="match status" value="1"/>
</dbReference>
<proteinExistence type="inferred from homology"/>
<protein>
    <submittedName>
        <fullName evidence="5">Efflux RND transporter periplasmic adaptor subunit</fullName>
    </submittedName>
</protein>
<keyword evidence="2" id="KW-0812">Transmembrane</keyword>
<name>A0ABY6Q7A6_9GAMM</name>
<dbReference type="Gene3D" id="2.40.30.170">
    <property type="match status" value="1"/>
</dbReference>
<evidence type="ECO:0000256" key="2">
    <source>
        <dbReference type="SAM" id="Phobius"/>
    </source>
</evidence>
<dbReference type="InterPro" id="IPR058624">
    <property type="entry name" value="MdtA-like_HH"/>
</dbReference>
<comment type="similarity">
    <text evidence="1">Belongs to the membrane fusion protein (MFP) (TC 8.A.1) family.</text>
</comment>
<dbReference type="PANTHER" id="PTHR30469:SF12">
    <property type="entry name" value="MULTIDRUG RESISTANCE PROTEIN MDTA"/>
    <property type="match status" value="1"/>
</dbReference>
<keyword evidence="2" id="KW-1133">Transmembrane helix</keyword>
<gene>
    <name evidence="5" type="ORF">E0F26_07230</name>
</gene>
<keyword evidence="2" id="KW-0472">Membrane</keyword>